<proteinExistence type="predicted"/>
<organism evidence="1">
    <name type="scientific">Antirrhinum hispanicum</name>
    <name type="common">Snapdragon</name>
    <name type="synonym">Antirrhinum glutinosum</name>
    <dbReference type="NCBI Taxonomy" id="49039"/>
    <lineage>
        <taxon>Eukaryota</taxon>
        <taxon>Viridiplantae</taxon>
        <taxon>Streptophyta</taxon>
        <taxon>Embryophyta</taxon>
        <taxon>Tracheophyta</taxon>
        <taxon>Spermatophyta</taxon>
        <taxon>Magnoliopsida</taxon>
        <taxon>eudicotyledons</taxon>
        <taxon>Gunneridae</taxon>
        <taxon>Pentapetalae</taxon>
        <taxon>asterids</taxon>
        <taxon>lamiids</taxon>
        <taxon>Lamiales</taxon>
        <taxon>Plantaginaceae</taxon>
        <taxon>Antirrhineae</taxon>
        <taxon>Antirrhinum</taxon>
    </lineage>
</organism>
<evidence type="ECO:0000313" key="1">
    <source>
        <dbReference type="EMBL" id="CAC33016.1"/>
    </source>
</evidence>
<sequence length="320" mass="36018">MLPPVHVVLRLHAIIPNHLLFIGEAGRSSLEGRQRILIVEDDAGLTPAVLSSWSDGAVVFALAAKKGSPARVKYDPTVVDPTRGGLGDHYDCVMAKLVDMNAYLEKIDARTTPNKWRRNNDTREKESTIIGKNHTSRGNTNRDFSKVVFGGQKRARKSIRWDERLELATKKAVEAPVEENINRKLKKRYLETREEQERALVEMNNWKKQQKEMKSTQVKEAIVKAIEAPVEEEKELNNEEEADVIRIAGQDGNIPYVQEFILPKLSNPGSFIITCIINNITQKDALCYIGASINLMPLTICKGLKFDRVTPTKTSLQSCD</sequence>
<dbReference type="PANTHER" id="PTHR33067:SF9">
    <property type="entry name" value="RNA-DIRECTED DNA POLYMERASE"/>
    <property type="match status" value="1"/>
</dbReference>
<dbReference type="AlphaFoldDB" id="Q9AXC4"/>
<dbReference type="PANTHER" id="PTHR33067">
    <property type="entry name" value="RNA-DIRECTED DNA POLYMERASE-RELATED"/>
    <property type="match status" value="1"/>
</dbReference>
<dbReference type="EMBL" id="AJ300474">
    <property type="protein sequence ID" value="CAC33016.1"/>
    <property type="molecule type" value="Genomic_DNA"/>
</dbReference>
<accession>Q9AXC4</accession>
<name>Q9AXC4_ANTHI</name>
<protein>
    <submittedName>
        <fullName evidence="1">Uncharacterized protein</fullName>
    </submittedName>
</protein>
<reference evidence="1" key="1">
    <citation type="journal article" date="2002" name="Plant Mol. Biol.">
        <title>An F-box gene linked to the self-incompatibility (S) locus of Antirrhinum is expressed specifically in pollen and tapetum.</title>
        <authorList>
            <person name="Lai Z."/>
            <person name="Ma W."/>
            <person name="Han B."/>
            <person name="Liang L."/>
            <person name="Zhang Y."/>
            <person name="Hong G."/>
            <person name="Xue Y."/>
        </authorList>
    </citation>
    <scope>NUCLEOTIDE SEQUENCE</scope>
    <source>
        <tissue evidence="1">Leaf</tissue>
    </source>
</reference>